<comment type="caution">
    <text evidence="2">The sequence shown here is derived from an EMBL/GenBank/DDBJ whole genome shotgun (WGS) entry which is preliminary data.</text>
</comment>
<keyword evidence="2" id="KW-0808">Transferase</keyword>
<dbReference type="Gene3D" id="3.40.50.880">
    <property type="match status" value="1"/>
</dbReference>
<gene>
    <name evidence="2" type="ORF">G1H10_06260</name>
</gene>
<dbReference type="CDD" id="cd01741">
    <property type="entry name" value="GATase1_1"/>
    <property type="match status" value="1"/>
</dbReference>
<dbReference type="GO" id="GO:0016740">
    <property type="term" value="F:transferase activity"/>
    <property type="evidence" value="ECO:0007669"/>
    <property type="project" value="UniProtKB-KW"/>
</dbReference>
<dbReference type="InterPro" id="IPR017926">
    <property type="entry name" value="GATASE"/>
</dbReference>
<dbReference type="InterPro" id="IPR044992">
    <property type="entry name" value="ChyE-like"/>
</dbReference>
<protein>
    <submittedName>
        <fullName evidence="2">Type 1 glutamine amidotransferase</fullName>
    </submittedName>
</protein>
<evidence type="ECO:0000313" key="2">
    <source>
        <dbReference type="EMBL" id="NED99767.1"/>
    </source>
</evidence>
<dbReference type="PROSITE" id="PS51273">
    <property type="entry name" value="GATASE_TYPE_1"/>
    <property type="match status" value="1"/>
</dbReference>
<dbReference type="Proteomes" id="UP000475214">
    <property type="component" value="Unassembled WGS sequence"/>
</dbReference>
<dbReference type="AlphaFoldDB" id="A0A6L9S5J5"/>
<name>A0A6L9S5J5_9ACTN</name>
<dbReference type="InterPro" id="IPR029062">
    <property type="entry name" value="Class_I_gatase-like"/>
</dbReference>
<organism evidence="2 3">
    <name type="scientific">Phytoactinopolyspora halotolerans</name>
    <dbReference type="NCBI Taxonomy" id="1981512"/>
    <lineage>
        <taxon>Bacteria</taxon>
        <taxon>Bacillati</taxon>
        <taxon>Actinomycetota</taxon>
        <taxon>Actinomycetes</taxon>
        <taxon>Jiangellales</taxon>
        <taxon>Jiangellaceae</taxon>
        <taxon>Phytoactinopolyspora</taxon>
    </lineage>
</organism>
<dbReference type="GO" id="GO:0005829">
    <property type="term" value="C:cytosol"/>
    <property type="evidence" value="ECO:0007669"/>
    <property type="project" value="TreeGrafter"/>
</dbReference>
<keyword evidence="2" id="KW-0315">Glutamine amidotransferase</keyword>
<reference evidence="2 3" key="1">
    <citation type="submission" date="2020-02" db="EMBL/GenBank/DDBJ databases">
        <authorList>
            <person name="Li X.-J."/>
            <person name="Han X.-M."/>
        </authorList>
    </citation>
    <scope>NUCLEOTIDE SEQUENCE [LARGE SCALE GENOMIC DNA]</scope>
    <source>
        <strain evidence="2 3">CCTCC AB 2017055</strain>
    </source>
</reference>
<dbReference type="PANTHER" id="PTHR42695:SF5">
    <property type="entry name" value="GLUTAMINE AMIDOTRANSFERASE YLR126C-RELATED"/>
    <property type="match status" value="1"/>
</dbReference>
<dbReference type="RefSeq" id="WP_163734220.1">
    <property type="nucleotide sequence ID" value="NZ_JAAGOA010000003.1"/>
</dbReference>
<keyword evidence="3" id="KW-1185">Reference proteome</keyword>
<dbReference type="Pfam" id="PF00117">
    <property type="entry name" value="GATase"/>
    <property type="match status" value="1"/>
</dbReference>
<feature type="domain" description="Glutamine amidotransferase" evidence="1">
    <location>
        <begin position="30"/>
        <end position="185"/>
    </location>
</feature>
<proteinExistence type="predicted"/>
<sequence length="237" mass="26221">MTSPRVLVVQNTPKGSPRRLGDWLAADGLDLDVVRAFDGATLPDRLEHDALIVLGGGYMPDDDTRATWLPKTRALTTQALERHRPMFGICLGGQLLAHVAGGKVLADAGAPEQGSIPLTLRAEARDDALFRDLPSVVNAVEHHVDAVTALPVGATWLASTERCPYQAFRVGELAWGVQFHPEASADRILEWDEDELRNQGFDRQHLYRQALADEPDSTRHWRVVARRFADTVKRQHG</sequence>
<dbReference type="PANTHER" id="PTHR42695">
    <property type="entry name" value="GLUTAMINE AMIDOTRANSFERASE YLR126C-RELATED"/>
    <property type="match status" value="1"/>
</dbReference>
<dbReference type="SUPFAM" id="SSF52317">
    <property type="entry name" value="Class I glutamine amidotransferase-like"/>
    <property type="match status" value="1"/>
</dbReference>
<dbReference type="EMBL" id="JAAGOA010000003">
    <property type="protein sequence ID" value="NED99767.1"/>
    <property type="molecule type" value="Genomic_DNA"/>
</dbReference>
<accession>A0A6L9S5J5</accession>
<evidence type="ECO:0000259" key="1">
    <source>
        <dbReference type="Pfam" id="PF00117"/>
    </source>
</evidence>
<evidence type="ECO:0000313" key="3">
    <source>
        <dbReference type="Proteomes" id="UP000475214"/>
    </source>
</evidence>